<name>A0A151B5M0_9CLOT</name>
<dbReference type="EMBL" id="LTBA01000007">
    <property type="protein sequence ID" value="KYH35062.1"/>
    <property type="molecule type" value="Genomic_DNA"/>
</dbReference>
<organism evidence="1 2">
    <name type="scientific">Clostridium tepidiprofundi DSM 19306</name>
    <dbReference type="NCBI Taxonomy" id="1121338"/>
    <lineage>
        <taxon>Bacteria</taxon>
        <taxon>Bacillati</taxon>
        <taxon>Bacillota</taxon>
        <taxon>Clostridia</taxon>
        <taxon>Eubacteriales</taxon>
        <taxon>Clostridiaceae</taxon>
        <taxon>Clostridium</taxon>
    </lineage>
</organism>
<dbReference type="InterPro" id="IPR018540">
    <property type="entry name" value="Spo0E-like"/>
</dbReference>
<dbReference type="RefSeq" id="WP_161938349.1">
    <property type="nucleotide sequence ID" value="NZ_LTBA01000007.1"/>
</dbReference>
<accession>A0A151B5M0</accession>
<evidence type="ECO:0000313" key="1">
    <source>
        <dbReference type="EMBL" id="KYH35062.1"/>
    </source>
</evidence>
<dbReference type="STRING" id="1121338.CLTEP_10550"/>
<proteinExistence type="predicted"/>
<dbReference type="GO" id="GO:0046983">
    <property type="term" value="F:protein dimerization activity"/>
    <property type="evidence" value="ECO:0007669"/>
    <property type="project" value="InterPro"/>
</dbReference>
<protein>
    <recommendedName>
        <fullName evidence="3">Spo0E like sporulation regulatory protein</fullName>
    </recommendedName>
</protein>
<sequence length="60" mass="7094">MKENNKNLYNNIEELRKTLNNASIDVLNDNIFKHEEIVSLSEKLDELIVEYILSNENEEN</sequence>
<evidence type="ECO:0008006" key="3">
    <source>
        <dbReference type="Google" id="ProtNLM"/>
    </source>
</evidence>
<evidence type="ECO:0000313" key="2">
    <source>
        <dbReference type="Proteomes" id="UP000075531"/>
    </source>
</evidence>
<keyword evidence="2" id="KW-1185">Reference proteome</keyword>
<dbReference type="GO" id="GO:0043937">
    <property type="term" value="P:regulation of sporulation"/>
    <property type="evidence" value="ECO:0007669"/>
    <property type="project" value="InterPro"/>
</dbReference>
<comment type="caution">
    <text evidence="1">The sequence shown here is derived from an EMBL/GenBank/DDBJ whole genome shotgun (WGS) entry which is preliminary data.</text>
</comment>
<dbReference type="AlphaFoldDB" id="A0A151B5M0"/>
<dbReference type="Gene3D" id="4.10.280.10">
    <property type="entry name" value="Helix-loop-helix DNA-binding domain"/>
    <property type="match status" value="1"/>
</dbReference>
<dbReference type="InterPro" id="IPR036638">
    <property type="entry name" value="HLH_DNA-bd_sf"/>
</dbReference>
<gene>
    <name evidence="1" type="ORF">CLTEP_10550</name>
</gene>
<dbReference type="Proteomes" id="UP000075531">
    <property type="component" value="Unassembled WGS sequence"/>
</dbReference>
<dbReference type="InterPro" id="IPR037208">
    <property type="entry name" value="Spo0E-like_sf"/>
</dbReference>
<reference evidence="1 2" key="1">
    <citation type="submission" date="2016-02" db="EMBL/GenBank/DDBJ databases">
        <title>Genome sequence of Clostridium tepidiprofundi DSM 19306.</title>
        <authorList>
            <person name="Poehlein A."/>
            <person name="Daniel R."/>
        </authorList>
    </citation>
    <scope>NUCLEOTIDE SEQUENCE [LARGE SCALE GENOMIC DNA]</scope>
    <source>
        <strain evidence="1 2">DSM 19306</strain>
    </source>
</reference>
<dbReference type="Pfam" id="PF09388">
    <property type="entry name" value="SpoOE-like"/>
    <property type="match status" value="1"/>
</dbReference>
<dbReference type="PATRIC" id="fig|1121338.3.peg.1086"/>
<dbReference type="SUPFAM" id="SSF140500">
    <property type="entry name" value="BAS1536-like"/>
    <property type="match status" value="1"/>
</dbReference>